<dbReference type="InterPro" id="IPR013604">
    <property type="entry name" value="7TM_chemorcpt"/>
</dbReference>
<evidence type="ECO:0000313" key="9">
    <source>
        <dbReference type="EMBL" id="AXF48821.1"/>
    </source>
</evidence>
<dbReference type="EMBL" id="MG820650">
    <property type="protein sequence ID" value="AXF48821.1"/>
    <property type="molecule type" value="mRNA"/>
</dbReference>
<accession>A0A345BEZ7</accession>
<feature type="transmembrane region" description="Helical" evidence="8">
    <location>
        <begin position="97"/>
        <end position="117"/>
    </location>
</feature>
<proteinExistence type="evidence at transcript level"/>
<dbReference type="GO" id="GO:0030425">
    <property type="term" value="C:dendrite"/>
    <property type="evidence" value="ECO:0007669"/>
    <property type="project" value="TreeGrafter"/>
</dbReference>
<comment type="function">
    <text evidence="8">Gustatory receptor which mediates acceptance or avoidance behavior, depending on its substrates.</text>
</comment>
<comment type="similarity">
    <text evidence="8">Belongs to the insect chemoreceptor superfamily. Gustatory receptor (GR) family.</text>
</comment>
<keyword evidence="4 8" id="KW-1133">Transmembrane helix</keyword>
<name>A0A345BEZ7_9NEOP</name>
<dbReference type="GO" id="GO:0050909">
    <property type="term" value="P:sensory perception of taste"/>
    <property type="evidence" value="ECO:0007669"/>
    <property type="project" value="InterPro"/>
</dbReference>
<feature type="transmembrane region" description="Helical" evidence="8">
    <location>
        <begin position="154"/>
        <end position="179"/>
    </location>
</feature>
<dbReference type="GO" id="GO:0030424">
    <property type="term" value="C:axon"/>
    <property type="evidence" value="ECO:0007669"/>
    <property type="project" value="TreeGrafter"/>
</dbReference>
<keyword evidence="2 8" id="KW-1003">Cell membrane</keyword>
<feature type="transmembrane region" description="Helical" evidence="8">
    <location>
        <begin position="49"/>
        <end position="77"/>
    </location>
</feature>
<dbReference type="GO" id="GO:0007635">
    <property type="term" value="P:chemosensory behavior"/>
    <property type="evidence" value="ECO:0007669"/>
    <property type="project" value="TreeGrafter"/>
</dbReference>
<keyword evidence="6 8" id="KW-0675">Receptor</keyword>
<sequence length="444" mass="50533">MMFFNLEDILKEDRPPSECVVSGSLAHLLRASSRAGVCPLRFTRVQNGWLMAVSSPLAAIQRVFMTVLNLVMLAAFIMDFCQDPEDRIRVGETTLKAFVWISDMALMMVIASIAVYMGPSRMESLIQVQNQLQQVSIELKMQEPSAKSERFRNIVIFGIIIWAIMILSADFCSFLEISISEDKMWSIMCMYSTYYVGNLMGVLVVVQWAYAVVAVRSTVIALNEELYKLRHANIQSETSATLEDLLWPPKSERNNLVDCFSRPRKINPGGDSSASLLQAQATIRRLALSHERISDLTRQMNATNGLFLMIVLMSTFLRLVLTPYYLLLRLENDERVVSETVLQLNWSVFHVLVLLLTIEPCHWTQEQMERTQILLSQLVVHLAPKCERLSKELDQFAKQILLSNTKFMTLGIYPLARPLMATIFGGVTTYLVIIIQFQKISDQL</sequence>
<keyword evidence="7 8" id="KW-0807">Transducer</keyword>
<feature type="transmembrane region" description="Helical" evidence="8">
    <location>
        <begin position="199"/>
        <end position="222"/>
    </location>
</feature>
<comment type="caution">
    <text evidence="8">Lacks conserved residue(s) required for the propagation of feature annotation.</text>
</comment>
<dbReference type="PANTHER" id="PTHR21143:SF133">
    <property type="entry name" value="GUSTATORY AND PHEROMONE RECEPTOR 32A-RELATED"/>
    <property type="match status" value="1"/>
</dbReference>
<comment type="subcellular location">
    <subcellularLocation>
        <location evidence="1 8">Cell membrane</location>
        <topology evidence="1 8">Multi-pass membrane protein</topology>
    </subcellularLocation>
</comment>
<evidence type="ECO:0000256" key="8">
    <source>
        <dbReference type="RuleBase" id="RU363108"/>
    </source>
</evidence>
<dbReference type="GO" id="GO:0008049">
    <property type="term" value="P:male courtship behavior"/>
    <property type="evidence" value="ECO:0007669"/>
    <property type="project" value="TreeGrafter"/>
</dbReference>
<keyword evidence="5 8" id="KW-0472">Membrane</keyword>
<evidence type="ECO:0000256" key="4">
    <source>
        <dbReference type="ARBA" id="ARBA00022989"/>
    </source>
</evidence>
<organism evidence="9">
    <name type="scientific">Lobesia botrana</name>
    <dbReference type="NCBI Taxonomy" id="209534"/>
    <lineage>
        <taxon>Eukaryota</taxon>
        <taxon>Metazoa</taxon>
        <taxon>Ecdysozoa</taxon>
        <taxon>Arthropoda</taxon>
        <taxon>Hexapoda</taxon>
        <taxon>Insecta</taxon>
        <taxon>Pterygota</taxon>
        <taxon>Neoptera</taxon>
        <taxon>Endopterygota</taxon>
        <taxon>Lepidoptera</taxon>
        <taxon>Glossata</taxon>
        <taxon>Ditrysia</taxon>
        <taxon>Tortricoidea</taxon>
        <taxon>Tortricidae</taxon>
        <taxon>Olethreutinae</taxon>
        <taxon>Olethreutini</taxon>
        <taxon>Lobesia</taxon>
    </lineage>
</organism>
<feature type="transmembrane region" description="Helical" evidence="8">
    <location>
        <begin position="306"/>
        <end position="328"/>
    </location>
</feature>
<dbReference type="AlphaFoldDB" id="A0A345BEZ7"/>
<evidence type="ECO:0000256" key="5">
    <source>
        <dbReference type="ARBA" id="ARBA00023136"/>
    </source>
</evidence>
<evidence type="ECO:0000256" key="6">
    <source>
        <dbReference type="ARBA" id="ARBA00023170"/>
    </source>
</evidence>
<dbReference type="GO" id="GO:0005886">
    <property type="term" value="C:plasma membrane"/>
    <property type="evidence" value="ECO:0007669"/>
    <property type="project" value="UniProtKB-SubCell"/>
</dbReference>
<dbReference type="PANTHER" id="PTHR21143">
    <property type="entry name" value="INVERTEBRATE GUSTATORY RECEPTOR"/>
    <property type="match status" value="1"/>
</dbReference>
<protein>
    <recommendedName>
        <fullName evidence="8">Gustatory receptor</fullName>
    </recommendedName>
</protein>
<dbReference type="GO" id="GO:0043025">
    <property type="term" value="C:neuronal cell body"/>
    <property type="evidence" value="ECO:0007669"/>
    <property type="project" value="TreeGrafter"/>
</dbReference>
<dbReference type="GO" id="GO:0007165">
    <property type="term" value="P:signal transduction"/>
    <property type="evidence" value="ECO:0007669"/>
    <property type="project" value="UniProtKB-KW"/>
</dbReference>
<evidence type="ECO:0000256" key="1">
    <source>
        <dbReference type="ARBA" id="ARBA00004651"/>
    </source>
</evidence>
<reference evidence="9" key="1">
    <citation type="journal article" date="2018" name="Comp. Biochem. Physiol. Part D Genomics Proteomics">
        <title>Analysis of the grapevine moth Lobesia botrana antennal transcriptome and expression of odorant-binding and chemosensory proteins.</title>
        <authorList>
            <person name="Rojas V."/>
            <person name="Jimenez H."/>
            <person name="Palma-Millanao R."/>
            <person name="Gonzalez-Gonzalez A."/>
            <person name="Machuca J."/>
            <person name="Godoy R."/>
            <person name="Ceballos R."/>
            <person name="Mutis A."/>
            <person name="Venthur H."/>
        </authorList>
    </citation>
    <scope>NUCLEOTIDE SEQUENCE</scope>
</reference>
<feature type="transmembrane region" description="Helical" evidence="8">
    <location>
        <begin position="415"/>
        <end position="437"/>
    </location>
</feature>
<keyword evidence="3 8" id="KW-0812">Transmembrane</keyword>
<dbReference type="Pfam" id="PF08395">
    <property type="entry name" value="7tm_7"/>
    <property type="match status" value="1"/>
</dbReference>
<evidence type="ECO:0000256" key="7">
    <source>
        <dbReference type="ARBA" id="ARBA00023224"/>
    </source>
</evidence>
<evidence type="ECO:0000256" key="3">
    <source>
        <dbReference type="ARBA" id="ARBA00022692"/>
    </source>
</evidence>
<evidence type="ECO:0000256" key="2">
    <source>
        <dbReference type="ARBA" id="ARBA00022475"/>
    </source>
</evidence>